<organism evidence="1 2">
    <name type="scientific">Catharanthus roseus</name>
    <name type="common">Madagascar periwinkle</name>
    <name type="synonym">Vinca rosea</name>
    <dbReference type="NCBI Taxonomy" id="4058"/>
    <lineage>
        <taxon>Eukaryota</taxon>
        <taxon>Viridiplantae</taxon>
        <taxon>Streptophyta</taxon>
        <taxon>Embryophyta</taxon>
        <taxon>Tracheophyta</taxon>
        <taxon>Spermatophyta</taxon>
        <taxon>Magnoliopsida</taxon>
        <taxon>eudicotyledons</taxon>
        <taxon>Gunneridae</taxon>
        <taxon>Pentapetalae</taxon>
        <taxon>asterids</taxon>
        <taxon>lamiids</taxon>
        <taxon>Gentianales</taxon>
        <taxon>Apocynaceae</taxon>
        <taxon>Rauvolfioideae</taxon>
        <taxon>Vinceae</taxon>
        <taxon>Catharanthinae</taxon>
        <taxon>Catharanthus</taxon>
    </lineage>
</organism>
<keyword evidence="2" id="KW-1185">Reference proteome</keyword>
<comment type="caution">
    <text evidence="1">The sequence shown here is derived from an EMBL/GenBank/DDBJ whole genome shotgun (WGS) entry which is preliminary data.</text>
</comment>
<evidence type="ECO:0000313" key="2">
    <source>
        <dbReference type="Proteomes" id="UP001060085"/>
    </source>
</evidence>
<dbReference type="Proteomes" id="UP001060085">
    <property type="component" value="Linkage Group LG05"/>
</dbReference>
<name>A0ACC0AT06_CATRO</name>
<protein>
    <submittedName>
        <fullName evidence="1">Uncharacterized protein</fullName>
    </submittedName>
</protein>
<evidence type="ECO:0000313" key="1">
    <source>
        <dbReference type="EMBL" id="KAI5663410.1"/>
    </source>
</evidence>
<sequence>MASRKHIPPAYEGRSMPAPGLIPHGSSPGQHSMESLPSLEYLESRLAVQAAEIQELVGDNCRLAATRVALKQDLVSAKEEIYRPADYIKSTRIESDIYIRVLMDKIAKMEAGSNHHSVTFIAEGSSNHPKLTGA</sequence>
<dbReference type="EMBL" id="CM044705">
    <property type="protein sequence ID" value="KAI5663410.1"/>
    <property type="molecule type" value="Genomic_DNA"/>
</dbReference>
<accession>A0ACC0AT06</accession>
<gene>
    <name evidence="1" type="ORF">M9H77_22733</name>
</gene>
<proteinExistence type="predicted"/>
<reference evidence="2" key="1">
    <citation type="journal article" date="2023" name="Nat. Plants">
        <title>Single-cell RNA sequencing provides a high-resolution roadmap for understanding the multicellular compartmentation of specialized metabolism.</title>
        <authorList>
            <person name="Sun S."/>
            <person name="Shen X."/>
            <person name="Li Y."/>
            <person name="Li Y."/>
            <person name="Wang S."/>
            <person name="Li R."/>
            <person name="Zhang H."/>
            <person name="Shen G."/>
            <person name="Guo B."/>
            <person name="Wei J."/>
            <person name="Xu J."/>
            <person name="St-Pierre B."/>
            <person name="Chen S."/>
            <person name="Sun C."/>
        </authorList>
    </citation>
    <scope>NUCLEOTIDE SEQUENCE [LARGE SCALE GENOMIC DNA]</scope>
</reference>